<dbReference type="EMBL" id="JXXN02000575">
    <property type="protein sequence ID" value="THD26954.1"/>
    <property type="molecule type" value="Genomic_DNA"/>
</dbReference>
<comment type="caution">
    <text evidence="3">The sequence shown here is derived from an EMBL/GenBank/DDBJ whole genome shotgun (WGS) entry which is preliminary data.</text>
</comment>
<dbReference type="PANTHER" id="PTHR43404">
    <property type="entry name" value="LIPOPOLYSACCHARIDE CHOLINEPHOSPHOTRANSFERASE LICD"/>
    <property type="match status" value="1"/>
</dbReference>
<name>A0A4E0RMB0_FASHE</name>
<gene>
    <name evidence="3" type="ORF">D915_002087</name>
</gene>
<keyword evidence="4" id="KW-1185">Reference proteome</keyword>
<dbReference type="InterPro" id="IPR007074">
    <property type="entry name" value="LicD/FKTN/FKRP_NTP_transf"/>
</dbReference>
<keyword evidence="1" id="KW-1133">Transmembrane helix</keyword>
<dbReference type="InterPro" id="IPR052942">
    <property type="entry name" value="LPS_cholinephosphotransferase"/>
</dbReference>
<evidence type="ECO:0000313" key="4">
    <source>
        <dbReference type="Proteomes" id="UP000230066"/>
    </source>
</evidence>
<evidence type="ECO:0000256" key="1">
    <source>
        <dbReference type="SAM" id="Phobius"/>
    </source>
</evidence>
<feature type="domain" description="LicD/FKTN/FKRP nucleotidyltransferase" evidence="2">
    <location>
        <begin position="180"/>
        <end position="207"/>
    </location>
</feature>
<sequence>MYKIVKLIELFHFDNERSAGLSNTFSVSAIHVRLSRPMMETQIIEKSRYLIIFKLIALFSCMVTLVFWTRQCMQTTTSLVIVPLNEQPISDSQLVDMFLVKRFLNQTPWDRLPNLGRIRWPKSRLAPLPAGRLLSQKNKKRAQNPPLFEPILSRGQRRLYETLMLKFAELMDEHGYSDKYFVTGGTLLGSHRHHDFIPWDDDVDILVDVKIQPWLRKAWANLAPDYRIEIAFVDKLFTELLPLDQDNELDVEKSRHCTGYSWGWPFLDITYYDVNKTHVMELRPAYGRYYWWPKDVVFPLIYRPFGPHWFPAPRNTFQFLIDSYERTDECITPTYSHVFERATASNHTKCQLLGSRYPFVQHRSCLLNGHPVQSGRNRLVEERLVRRLSNDSEEVIHSLCLTSAVSNTTANTYALDSKK</sequence>
<organism evidence="3 4">
    <name type="scientific">Fasciola hepatica</name>
    <name type="common">Liver fluke</name>
    <dbReference type="NCBI Taxonomy" id="6192"/>
    <lineage>
        <taxon>Eukaryota</taxon>
        <taxon>Metazoa</taxon>
        <taxon>Spiralia</taxon>
        <taxon>Lophotrochozoa</taxon>
        <taxon>Platyhelminthes</taxon>
        <taxon>Trematoda</taxon>
        <taxon>Digenea</taxon>
        <taxon>Plagiorchiida</taxon>
        <taxon>Echinostomata</taxon>
        <taxon>Echinostomatoidea</taxon>
        <taxon>Fasciolidae</taxon>
        <taxon>Fasciola</taxon>
    </lineage>
</organism>
<evidence type="ECO:0000259" key="2">
    <source>
        <dbReference type="Pfam" id="PF04991"/>
    </source>
</evidence>
<accession>A0A4E0RMB0</accession>
<protein>
    <submittedName>
        <fullName evidence="3">Lipopolysaccharide choline phosphotransferase protein</fullName>
    </submittedName>
</protein>
<dbReference type="GO" id="GO:0016740">
    <property type="term" value="F:transferase activity"/>
    <property type="evidence" value="ECO:0007669"/>
    <property type="project" value="UniProtKB-KW"/>
</dbReference>
<evidence type="ECO:0000313" key="3">
    <source>
        <dbReference type="EMBL" id="THD26954.1"/>
    </source>
</evidence>
<dbReference type="Pfam" id="PF04991">
    <property type="entry name" value="LicD"/>
    <property type="match status" value="1"/>
</dbReference>
<dbReference type="GO" id="GO:0009100">
    <property type="term" value="P:glycoprotein metabolic process"/>
    <property type="evidence" value="ECO:0007669"/>
    <property type="project" value="UniProtKB-ARBA"/>
</dbReference>
<dbReference type="AlphaFoldDB" id="A0A4E0RMB0"/>
<keyword evidence="1" id="KW-0472">Membrane</keyword>
<keyword evidence="1" id="KW-0812">Transmembrane</keyword>
<proteinExistence type="predicted"/>
<dbReference type="Proteomes" id="UP000230066">
    <property type="component" value="Unassembled WGS sequence"/>
</dbReference>
<reference evidence="3" key="1">
    <citation type="submission" date="2019-03" db="EMBL/GenBank/DDBJ databases">
        <title>Improved annotation for the trematode Fasciola hepatica.</title>
        <authorList>
            <person name="Choi Y.-J."/>
            <person name="Martin J."/>
            <person name="Mitreva M."/>
        </authorList>
    </citation>
    <scope>NUCLEOTIDE SEQUENCE [LARGE SCALE GENOMIC DNA]</scope>
</reference>
<dbReference type="PANTHER" id="PTHR43404:SF2">
    <property type="entry name" value="LIPOPOLYSACCHARIDE CHOLINEPHOSPHOTRANSFERASE LICD"/>
    <property type="match status" value="1"/>
</dbReference>
<feature type="transmembrane region" description="Helical" evidence="1">
    <location>
        <begin position="49"/>
        <end position="68"/>
    </location>
</feature>